<evidence type="ECO:0000313" key="11">
    <source>
        <dbReference type="EMBL" id="TZE82592.1"/>
    </source>
</evidence>
<keyword evidence="8 9" id="KW-0472">Membrane</keyword>
<accession>A0A5D8QDI8</accession>
<dbReference type="GO" id="GO:0006865">
    <property type="term" value="P:amino acid transport"/>
    <property type="evidence" value="ECO:0007669"/>
    <property type="project" value="UniProtKB-KW"/>
</dbReference>
<dbReference type="InterPro" id="IPR035906">
    <property type="entry name" value="MetI-like_sf"/>
</dbReference>
<dbReference type="Pfam" id="PF00528">
    <property type="entry name" value="BPD_transp_1"/>
    <property type="match status" value="1"/>
</dbReference>
<evidence type="ECO:0000256" key="1">
    <source>
        <dbReference type="ARBA" id="ARBA00004651"/>
    </source>
</evidence>
<evidence type="ECO:0000256" key="4">
    <source>
        <dbReference type="ARBA" id="ARBA00022475"/>
    </source>
</evidence>
<gene>
    <name evidence="11" type="ORF">FWJ32_04775</name>
</gene>
<proteinExistence type="inferred from homology"/>
<dbReference type="RefSeq" id="WP_149544832.1">
    <property type="nucleotide sequence ID" value="NZ_VTPS01000005.1"/>
</dbReference>
<dbReference type="PANTHER" id="PTHR30614:SF20">
    <property type="entry name" value="GLUTAMINE TRANSPORT SYSTEM PERMEASE PROTEIN GLNP"/>
    <property type="match status" value="1"/>
</dbReference>
<dbReference type="NCBIfam" id="TIGR01726">
    <property type="entry name" value="HEQRo_perm_3TM"/>
    <property type="match status" value="1"/>
</dbReference>
<organism evidence="11 12">
    <name type="scientific">Calorimonas adulescens</name>
    <dbReference type="NCBI Taxonomy" id="2606906"/>
    <lineage>
        <taxon>Bacteria</taxon>
        <taxon>Bacillati</taxon>
        <taxon>Bacillota</taxon>
        <taxon>Clostridia</taxon>
        <taxon>Thermoanaerobacterales</taxon>
        <taxon>Thermoanaerobacteraceae</taxon>
        <taxon>Calorimonas</taxon>
    </lineage>
</organism>
<sequence>MNLDFSRISSYSPLFVKGAVTTIELTLVSVIFGIILGLVVALLKMSSFKPLSFIGSAYVELIRGTPLLVQLYIVYYGLPQLIGQDIPSFPAAVAALSINSGAYVAEIIRAGIQAVDYGQMEAARSLGMSYGLAMRFVIIPQAIKNILPALGNEFVALLKESAAVSVISMSDLMRQADIIRAATYTAFEPLIVVALIYFVMTYIFSTFQRILERRLKASDSR</sequence>
<dbReference type="PROSITE" id="PS50928">
    <property type="entry name" value="ABC_TM1"/>
    <property type="match status" value="1"/>
</dbReference>
<protein>
    <submittedName>
        <fullName evidence="11">Amino acid ABC transporter permease</fullName>
    </submittedName>
</protein>
<evidence type="ECO:0000256" key="6">
    <source>
        <dbReference type="ARBA" id="ARBA00022970"/>
    </source>
</evidence>
<keyword evidence="12" id="KW-1185">Reference proteome</keyword>
<evidence type="ECO:0000256" key="3">
    <source>
        <dbReference type="ARBA" id="ARBA00022448"/>
    </source>
</evidence>
<comment type="subcellular location">
    <subcellularLocation>
        <location evidence="1 9">Cell membrane</location>
        <topology evidence="1 9">Multi-pass membrane protein</topology>
    </subcellularLocation>
</comment>
<evidence type="ECO:0000256" key="8">
    <source>
        <dbReference type="ARBA" id="ARBA00023136"/>
    </source>
</evidence>
<evidence type="ECO:0000256" key="9">
    <source>
        <dbReference type="RuleBase" id="RU363032"/>
    </source>
</evidence>
<comment type="caution">
    <text evidence="11">The sequence shown here is derived from an EMBL/GenBank/DDBJ whole genome shotgun (WGS) entry which is preliminary data.</text>
</comment>
<comment type="similarity">
    <text evidence="2">Belongs to the binding-protein-dependent transport system permease family. HisMQ subfamily.</text>
</comment>
<reference evidence="11 12" key="1">
    <citation type="submission" date="2019-08" db="EMBL/GenBank/DDBJ databases">
        <title>Calorimonas adulescens gen. nov., sp. nov., an anaerobic thermophilic bacterium from Sakhalin hot spring.</title>
        <authorList>
            <person name="Khomyakova M.A."/>
            <person name="Merkel A.Y."/>
            <person name="Novikov A."/>
            <person name="Bonch-Osmolovskaya E.A."/>
            <person name="Slobodkin A.I."/>
        </authorList>
    </citation>
    <scope>NUCLEOTIDE SEQUENCE [LARGE SCALE GENOMIC DNA]</scope>
    <source>
        <strain evidence="11 12">A05MB</strain>
    </source>
</reference>
<name>A0A5D8QDI8_9THEO</name>
<dbReference type="Proteomes" id="UP000322976">
    <property type="component" value="Unassembled WGS sequence"/>
</dbReference>
<dbReference type="FunFam" id="1.10.3720.10:FF:000033">
    <property type="entry name" value="Polar amino acid ABC transporter permease"/>
    <property type="match status" value="1"/>
</dbReference>
<dbReference type="InterPro" id="IPR043429">
    <property type="entry name" value="ArtM/GltK/GlnP/TcyL/YhdX-like"/>
</dbReference>
<evidence type="ECO:0000313" key="12">
    <source>
        <dbReference type="Proteomes" id="UP000322976"/>
    </source>
</evidence>
<dbReference type="GO" id="GO:0022857">
    <property type="term" value="F:transmembrane transporter activity"/>
    <property type="evidence" value="ECO:0007669"/>
    <property type="project" value="InterPro"/>
</dbReference>
<feature type="transmembrane region" description="Helical" evidence="9">
    <location>
        <begin position="190"/>
        <end position="211"/>
    </location>
</feature>
<dbReference type="GO" id="GO:0043190">
    <property type="term" value="C:ATP-binding cassette (ABC) transporter complex"/>
    <property type="evidence" value="ECO:0007669"/>
    <property type="project" value="InterPro"/>
</dbReference>
<dbReference type="InterPro" id="IPR000515">
    <property type="entry name" value="MetI-like"/>
</dbReference>
<keyword evidence="6" id="KW-0029">Amino-acid transport</keyword>
<feature type="transmembrane region" description="Helical" evidence="9">
    <location>
        <begin position="20"/>
        <end position="43"/>
    </location>
</feature>
<keyword evidence="3 9" id="KW-0813">Transport</keyword>
<dbReference type="PANTHER" id="PTHR30614">
    <property type="entry name" value="MEMBRANE COMPONENT OF AMINO ACID ABC TRANSPORTER"/>
    <property type="match status" value="1"/>
</dbReference>
<dbReference type="InterPro" id="IPR010065">
    <property type="entry name" value="AA_ABC_transptr_permease_3TM"/>
</dbReference>
<keyword evidence="7 9" id="KW-1133">Transmembrane helix</keyword>
<keyword evidence="5 9" id="KW-0812">Transmembrane</keyword>
<evidence type="ECO:0000256" key="5">
    <source>
        <dbReference type="ARBA" id="ARBA00022692"/>
    </source>
</evidence>
<feature type="domain" description="ABC transmembrane type-1" evidence="10">
    <location>
        <begin position="19"/>
        <end position="208"/>
    </location>
</feature>
<dbReference type="AlphaFoldDB" id="A0A5D8QDI8"/>
<keyword evidence="4" id="KW-1003">Cell membrane</keyword>
<evidence type="ECO:0000256" key="2">
    <source>
        <dbReference type="ARBA" id="ARBA00010072"/>
    </source>
</evidence>
<evidence type="ECO:0000256" key="7">
    <source>
        <dbReference type="ARBA" id="ARBA00022989"/>
    </source>
</evidence>
<dbReference type="CDD" id="cd06261">
    <property type="entry name" value="TM_PBP2"/>
    <property type="match status" value="1"/>
</dbReference>
<dbReference type="EMBL" id="VTPS01000005">
    <property type="protein sequence ID" value="TZE82592.1"/>
    <property type="molecule type" value="Genomic_DNA"/>
</dbReference>
<evidence type="ECO:0000259" key="10">
    <source>
        <dbReference type="PROSITE" id="PS50928"/>
    </source>
</evidence>
<dbReference type="Gene3D" id="1.10.3720.10">
    <property type="entry name" value="MetI-like"/>
    <property type="match status" value="1"/>
</dbReference>
<dbReference type="SUPFAM" id="SSF161098">
    <property type="entry name" value="MetI-like"/>
    <property type="match status" value="1"/>
</dbReference>